<dbReference type="Gene3D" id="3.40.50.150">
    <property type="entry name" value="Vaccinia Virus protein VP39"/>
    <property type="match status" value="2"/>
</dbReference>
<reference evidence="2 3" key="2">
    <citation type="submission" date="2011-11" db="EMBL/GenBank/DDBJ databases">
        <authorList>
            <consortium name="US DOE Joint Genome Institute"/>
            <person name="Lucas S."/>
            <person name="Han J."/>
            <person name="Lapidus A."/>
            <person name="Cheng J.-F."/>
            <person name="Goodwin L."/>
            <person name="Pitluck S."/>
            <person name="Peters L."/>
            <person name="Ovchinnikova G."/>
            <person name="Zhang X."/>
            <person name="Detter J.C."/>
            <person name="Han C."/>
            <person name="Tapia R."/>
            <person name="Land M."/>
            <person name="Hauser L."/>
            <person name="Kyrpides N."/>
            <person name="Ivanova N."/>
            <person name="Pagani I."/>
            <person name="Vogl K."/>
            <person name="Liu Z."/>
            <person name="Overmann J."/>
            <person name="Frigaard N.-U."/>
            <person name="Bryant D."/>
            <person name="Woyke T."/>
        </authorList>
    </citation>
    <scope>NUCLEOTIDE SEQUENCE [LARGE SCALE GENOMIC DNA]</scope>
    <source>
        <strain evidence="2 3">970</strain>
    </source>
</reference>
<feature type="domain" description="Methyltransferase FkbM" evidence="1">
    <location>
        <begin position="190"/>
        <end position="344"/>
    </location>
</feature>
<dbReference type="Proteomes" id="UP000002964">
    <property type="component" value="Unassembled WGS sequence"/>
</dbReference>
<gene>
    <name evidence="2" type="ORF">Thi970DRAFT_04155</name>
</gene>
<evidence type="ECO:0000313" key="3">
    <source>
        <dbReference type="Proteomes" id="UP000002964"/>
    </source>
</evidence>
<keyword evidence="2" id="KW-0808">Transferase</keyword>
<dbReference type="InterPro" id="IPR029063">
    <property type="entry name" value="SAM-dependent_MTases_sf"/>
</dbReference>
<sequence length="936" mass="104173">MSNKKYTEALKYFNLGDVTRAEKECQLALLADPGDHASYHLFARIMSRQQRFVEALGAVENALKLSPVNGEYWIELTGCLLALGRPREALETIEDLIAKGLDWSSARQLRERARSAAKAKENAVGSVAKGGDVPQAMPSWTLTIADDVKICVPADIGKMTTYILLEQEDWFEQELPFLRDLVEPGMTILDVGANHGVYCLSLAKRLGEKGKVIACEPASAPASMLRRSISVNGLEGAVALLQVGLSVHSGEAMLQLNSNSELNALISQENVGEAQERNVETIRVTTLDELSDEYGASGSGAFDIIKLDAEGEELNILNGGRDCLSRHSPLVLFEWKSGEDYHPELFSGFTALGMDCYRLIPGLNALIPASVEHQIDSFALNLFACKPERAQWLRVKGKLLTAGDLGDTAEPPRSGWQSRLGRALFFARIIANGEDFDLDGAALCRVDEELNDYILALNSYLSASDTAEPLSARWAWLQQCLAGVEALEHRGDAHWATQLLKTRVLWDLGERKRAVATTHRLVQLLEAENVLRVDRPFVPALQEFEYRAPSAPLKEWLAASAWEAIERWQAYSSYFHRNDKAVIEAVRYPNCSPEMLRRAVLVNIIMKDGPGIPVHLFGRILQSDAPLRNKDWWEYLRQAVTEGTAAQAASERCVLEILKGVLTSRIRVLDIGAAIMDGEIEPYRKLAQAGVADIVGIEPDAEECARLKASFPDRRYVKAFIGNGENQTFYKTSWSATGSLYKPNIALLDRFNRLSDFVRPAGTQAVKTTRLADLPEAEDIDFLKIDVQGAELSVFEGAGDRLDNILVIWTEVEWVPHYENQPLFSDVARFLEGRGFLLHNIDSSESLQFSKFAEHDLKGPTRGQILWSDVIFVRDFMSLESLSTDKLVKLSVLLDEVVRAEDFCLEVLGIIDQRNGSQLSQDYVKMLRERFAQARG</sequence>
<protein>
    <submittedName>
        <fullName evidence="2">Methyltransferase, FkbM family</fullName>
    </submittedName>
</protein>
<dbReference type="Gene3D" id="1.25.40.10">
    <property type="entry name" value="Tetratricopeptide repeat domain"/>
    <property type="match status" value="1"/>
</dbReference>
<dbReference type="Pfam" id="PF05050">
    <property type="entry name" value="Methyltransf_21"/>
    <property type="match status" value="2"/>
</dbReference>
<dbReference type="InterPro" id="IPR053188">
    <property type="entry name" value="FkbM_Methyltransferase"/>
</dbReference>
<dbReference type="PANTHER" id="PTHR36973">
    <property type="entry name" value="SLL1456 PROTEIN-RELATED"/>
    <property type="match status" value="1"/>
</dbReference>
<dbReference type="STRING" id="631362.Thi970DRAFT_04155"/>
<dbReference type="NCBIfam" id="TIGR01444">
    <property type="entry name" value="fkbM_fam"/>
    <property type="match status" value="2"/>
</dbReference>
<feature type="domain" description="Methyltransferase FkbM" evidence="1">
    <location>
        <begin position="670"/>
        <end position="837"/>
    </location>
</feature>
<dbReference type="Pfam" id="PF14559">
    <property type="entry name" value="TPR_19"/>
    <property type="match status" value="1"/>
</dbReference>
<dbReference type="RefSeq" id="WP_009150917.1">
    <property type="nucleotide sequence ID" value="NZ_CP121471.1"/>
</dbReference>
<reference evidence="3" key="1">
    <citation type="submission" date="2011-06" db="EMBL/GenBank/DDBJ databases">
        <authorList>
            <consortium name="US DOE Joint Genome Institute (JGI-PGF)"/>
            <person name="Lucas S."/>
            <person name="Han J."/>
            <person name="Lapidus A."/>
            <person name="Cheng J.-F."/>
            <person name="Goodwin L."/>
            <person name="Pitluck S."/>
            <person name="Peters L."/>
            <person name="Land M.L."/>
            <person name="Hauser L."/>
            <person name="Vogl K."/>
            <person name="Liu Z."/>
            <person name="Overmann J."/>
            <person name="Frigaard N.-U."/>
            <person name="Bryant D.A."/>
            <person name="Woyke T.J."/>
        </authorList>
    </citation>
    <scope>NUCLEOTIDE SEQUENCE [LARGE SCALE GENOMIC DNA]</scope>
    <source>
        <strain evidence="3">970</strain>
    </source>
</reference>
<dbReference type="PANTHER" id="PTHR36973:SF4">
    <property type="entry name" value="NODULATION PROTEIN"/>
    <property type="match status" value="1"/>
</dbReference>
<dbReference type="InterPro" id="IPR011990">
    <property type="entry name" value="TPR-like_helical_dom_sf"/>
</dbReference>
<proteinExistence type="predicted"/>
<dbReference type="EMBL" id="JH603170">
    <property type="protein sequence ID" value="EIC20514.1"/>
    <property type="molecule type" value="Genomic_DNA"/>
</dbReference>
<organism evidence="2 3">
    <name type="scientific">Thiorhodovibrio frisius</name>
    <dbReference type="NCBI Taxonomy" id="631362"/>
    <lineage>
        <taxon>Bacteria</taxon>
        <taxon>Pseudomonadati</taxon>
        <taxon>Pseudomonadota</taxon>
        <taxon>Gammaproteobacteria</taxon>
        <taxon>Chromatiales</taxon>
        <taxon>Chromatiaceae</taxon>
        <taxon>Thiorhodovibrio</taxon>
    </lineage>
</organism>
<evidence type="ECO:0000259" key="1">
    <source>
        <dbReference type="Pfam" id="PF05050"/>
    </source>
</evidence>
<keyword evidence="3" id="KW-1185">Reference proteome</keyword>
<dbReference type="SUPFAM" id="SSF53335">
    <property type="entry name" value="S-adenosyl-L-methionine-dependent methyltransferases"/>
    <property type="match status" value="2"/>
</dbReference>
<dbReference type="GO" id="GO:0032259">
    <property type="term" value="P:methylation"/>
    <property type="evidence" value="ECO:0007669"/>
    <property type="project" value="UniProtKB-KW"/>
</dbReference>
<dbReference type="GO" id="GO:0008171">
    <property type="term" value="F:O-methyltransferase activity"/>
    <property type="evidence" value="ECO:0007669"/>
    <property type="project" value="TreeGrafter"/>
</dbReference>
<name>H8Z5A7_9GAMM</name>
<evidence type="ECO:0000313" key="2">
    <source>
        <dbReference type="EMBL" id="EIC20514.1"/>
    </source>
</evidence>
<dbReference type="SUPFAM" id="SSF48452">
    <property type="entry name" value="TPR-like"/>
    <property type="match status" value="1"/>
</dbReference>
<accession>H8Z5A7</accession>
<dbReference type="OrthoDB" id="5329963at2"/>
<dbReference type="HOGENOM" id="CLU_313060_0_0_6"/>
<keyword evidence="2" id="KW-0489">Methyltransferase</keyword>
<dbReference type="eggNOG" id="COG0457">
    <property type="taxonomic scope" value="Bacteria"/>
</dbReference>
<dbReference type="InterPro" id="IPR006342">
    <property type="entry name" value="FkbM_mtfrase"/>
</dbReference>
<dbReference type="AlphaFoldDB" id="H8Z5A7"/>
<dbReference type="eggNOG" id="COG3914">
    <property type="taxonomic scope" value="Bacteria"/>
</dbReference>